<feature type="chain" id="PRO_5043417827" description="Lipase" evidence="9">
    <location>
        <begin position="20"/>
        <end position="414"/>
    </location>
</feature>
<dbReference type="EMBL" id="JANEYG010000006">
    <property type="protein sequence ID" value="KAJ8922779.1"/>
    <property type="molecule type" value="Genomic_DNA"/>
</dbReference>
<dbReference type="AlphaFoldDB" id="A0AAV8W8E8"/>
<comment type="caution">
    <text evidence="11">The sequence shown here is derived from an EMBL/GenBank/DDBJ whole genome shotgun (WGS) entry which is preliminary data.</text>
</comment>
<evidence type="ECO:0000256" key="1">
    <source>
        <dbReference type="ARBA" id="ARBA00010701"/>
    </source>
</evidence>
<sequence>MLLRLVLFLVIVVVVVNEAANYTHCNIIEKIIKPPTECIYNPDEYLDVQQIIARHGYPSETHAITTKDGYVLKIHRIPGPKSGKRGGQPVFLQHGLFESSADWLINGNNSLGFLLADEGYDVWLGNARGNTYSRAHVSIPMDKPKFWNFSWHEMGTHDLPAVLYYVGNITQKPEQIIYIGHSMGTTMFFVFSSMYPVAAKNVKLMIALAPVAMMTHIQSPIRFLAPFSSNYQWLAKYLGLYEFLPDSKLIKFFTHGCDLLDVNREVCESLISVVCGYDKEQFNEKALPLLLKKDPAGTSTKTVMHYAQEISKGDFQQFDYGTSGNMAAYGTVAPPKYNISAIETPIYLMYGENDWLASYVDVQQLAEKITSLVGLYRIKLKSFNHVDFLFGKDAEKLVYRPLMRVMRKFPEHYS</sequence>
<protein>
    <recommendedName>
        <fullName evidence="7">Lipase</fullName>
    </recommendedName>
</protein>
<organism evidence="11 12">
    <name type="scientific">Exocentrus adspersus</name>
    <dbReference type="NCBI Taxonomy" id="1586481"/>
    <lineage>
        <taxon>Eukaryota</taxon>
        <taxon>Metazoa</taxon>
        <taxon>Ecdysozoa</taxon>
        <taxon>Arthropoda</taxon>
        <taxon>Hexapoda</taxon>
        <taxon>Insecta</taxon>
        <taxon>Pterygota</taxon>
        <taxon>Neoptera</taxon>
        <taxon>Endopterygota</taxon>
        <taxon>Coleoptera</taxon>
        <taxon>Polyphaga</taxon>
        <taxon>Cucujiformia</taxon>
        <taxon>Chrysomeloidea</taxon>
        <taxon>Cerambycidae</taxon>
        <taxon>Lamiinae</taxon>
        <taxon>Acanthocinini</taxon>
        <taxon>Exocentrus</taxon>
    </lineage>
</organism>
<dbReference type="PANTHER" id="PTHR11005">
    <property type="entry name" value="LYSOSOMAL ACID LIPASE-RELATED"/>
    <property type="match status" value="1"/>
</dbReference>
<dbReference type="SUPFAM" id="SSF53474">
    <property type="entry name" value="alpha/beta-Hydrolases"/>
    <property type="match status" value="1"/>
</dbReference>
<name>A0AAV8W8E8_9CUCU</name>
<evidence type="ECO:0000256" key="6">
    <source>
        <dbReference type="ARBA" id="ARBA00023180"/>
    </source>
</evidence>
<evidence type="ECO:0000313" key="12">
    <source>
        <dbReference type="Proteomes" id="UP001159042"/>
    </source>
</evidence>
<feature type="active site" description="Charge relay system" evidence="8">
    <location>
        <position position="385"/>
    </location>
</feature>
<dbReference type="PIRSF" id="PIRSF000862">
    <property type="entry name" value="Steryl_ester_lip"/>
    <property type="match status" value="1"/>
</dbReference>
<keyword evidence="6" id="KW-0325">Glycoprotein</keyword>
<keyword evidence="2 9" id="KW-0732">Signal</keyword>
<dbReference type="FunFam" id="3.40.50.1820:FF:000021">
    <property type="entry name" value="Lipase"/>
    <property type="match status" value="1"/>
</dbReference>
<feature type="domain" description="Partial AB-hydrolase lipase" evidence="10">
    <location>
        <begin position="48"/>
        <end position="107"/>
    </location>
</feature>
<dbReference type="Gene3D" id="3.40.50.1820">
    <property type="entry name" value="alpha/beta hydrolase"/>
    <property type="match status" value="1"/>
</dbReference>
<proteinExistence type="inferred from homology"/>
<accession>A0AAV8W8E8</accession>
<evidence type="ECO:0000256" key="9">
    <source>
        <dbReference type="SAM" id="SignalP"/>
    </source>
</evidence>
<dbReference type="InterPro" id="IPR006693">
    <property type="entry name" value="AB_hydrolase_lipase"/>
</dbReference>
<dbReference type="Proteomes" id="UP001159042">
    <property type="component" value="Unassembled WGS sequence"/>
</dbReference>
<evidence type="ECO:0000259" key="10">
    <source>
        <dbReference type="Pfam" id="PF04083"/>
    </source>
</evidence>
<keyword evidence="5" id="KW-0443">Lipid metabolism</keyword>
<dbReference type="Pfam" id="PF04083">
    <property type="entry name" value="Abhydro_lipase"/>
    <property type="match status" value="1"/>
</dbReference>
<evidence type="ECO:0000256" key="3">
    <source>
        <dbReference type="ARBA" id="ARBA00022801"/>
    </source>
</evidence>
<keyword evidence="3 7" id="KW-0378">Hydrolase</keyword>
<feature type="signal peptide" evidence="9">
    <location>
        <begin position="1"/>
        <end position="19"/>
    </location>
</feature>
<gene>
    <name evidence="11" type="ORF">NQ315_007814</name>
</gene>
<evidence type="ECO:0000313" key="11">
    <source>
        <dbReference type="EMBL" id="KAJ8922779.1"/>
    </source>
</evidence>
<keyword evidence="12" id="KW-1185">Reference proteome</keyword>
<comment type="similarity">
    <text evidence="1 7">Belongs to the AB hydrolase superfamily. Lipase family.</text>
</comment>
<evidence type="ECO:0000256" key="4">
    <source>
        <dbReference type="ARBA" id="ARBA00022963"/>
    </source>
</evidence>
<feature type="active site" description="Charge relay system" evidence="8">
    <location>
        <position position="354"/>
    </location>
</feature>
<dbReference type="GO" id="GO:0016042">
    <property type="term" value="P:lipid catabolic process"/>
    <property type="evidence" value="ECO:0007669"/>
    <property type="project" value="UniProtKB-KW"/>
</dbReference>
<evidence type="ECO:0000256" key="7">
    <source>
        <dbReference type="PIRNR" id="PIRNR000862"/>
    </source>
</evidence>
<feature type="active site" description="Nucleophile" evidence="8">
    <location>
        <position position="182"/>
    </location>
</feature>
<reference evidence="11 12" key="1">
    <citation type="journal article" date="2023" name="Insect Mol. Biol.">
        <title>Genome sequencing provides insights into the evolution of gene families encoding plant cell wall-degrading enzymes in longhorned beetles.</title>
        <authorList>
            <person name="Shin N.R."/>
            <person name="Okamura Y."/>
            <person name="Kirsch R."/>
            <person name="Pauchet Y."/>
        </authorList>
    </citation>
    <scope>NUCLEOTIDE SEQUENCE [LARGE SCALE GENOMIC DNA]</scope>
    <source>
        <strain evidence="11">EAD_L_NR</strain>
    </source>
</reference>
<dbReference type="GO" id="GO:0016788">
    <property type="term" value="F:hydrolase activity, acting on ester bonds"/>
    <property type="evidence" value="ECO:0007669"/>
    <property type="project" value="InterPro"/>
</dbReference>
<dbReference type="InterPro" id="IPR025483">
    <property type="entry name" value="Lipase_euk"/>
</dbReference>
<dbReference type="InterPro" id="IPR029058">
    <property type="entry name" value="AB_hydrolase_fold"/>
</dbReference>
<keyword evidence="4 7" id="KW-0442">Lipid degradation</keyword>
<evidence type="ECO:0000256" key="5">
    <source>
        <dbReference type="ARBA" id="ARBA00023098"/>
    </source>
</evidence>
<evidence type="ECO:0000256" key="8">
    <source>
        <dbReference type="PIRSR" id="PIRSR000862-1"/>
    </source>
</evidence>
<evidence type="ECO:0000256" key="2">
    <source>
        <dbReference type="ARBA" id="ARBA00022729"/>
    </source>
</evidence>